<dbReference type="Proteomes" id="UP000596661">
    <property type="component" value="Chromosome 5"/>
</dbReference>
<organism evidence="2 3">
    <name type="scientific">Cannabis sativa</name>
    <name type="common">Hemp</name>
    <name type="synonym">Marijuana</name>
    <dbReference type="NCBI Taxonomy" id="3483"/>
    <lineage>
        <taxon>Eukaryota</taxon>
        <taxon>Viridiplantae</taxon>
        <taxon>Streptophyta</taxon>
        <taxon>Embryophyta</taxon>
        <taxon>Tracheophyta</taxon>
        <taxon>Spermatophyta</taxon>
        <taxon>Magnoliopsida</taxon>
        <taxon>eudicotyledons</taxon>
        <taxon>Gunneridae</taxon>
        <taxon>Pentapetalae</taxon>
        <taxon>rosids</taxon>
        <taxon>fabids</taxon>
        <taxon>Rosales</taxon>
        <taxon>Cannabaceae</taxon>
        <taxon>Cannabis</taxon>
    </lineage>
</organism>
<sequence>MVEIGSISVERSTTTGQPTRGTPVVGVGDGTTPTSQMPALLEVVSTRAGNNPRVPTGHAWTSTQGKTLNTHVTSLRLVCRHKGEIPSIPPRPHVGASSGHLVNQEVKVLSGTQTTTCGINRVEFDSLATLVKGITTPKLSEFELDRE</sequence>
<feature type="region of interest" description="Disordered" evidence="1">
    <location>
        <begin position="1"/>
        <end position="33"/>
    </location>
</feature>
<dbReference type="Gramene" id="evm.model.05.372">
    <property type="protein sequence ID" value="cds.evm.model.05.372"/>
    <property type="gene ID" value="evm.TU.05.372"/>
</dbReference>
<dbReference type="EMBL" id="UZAU01000418">
    <property type="status" value="NOT_ANNOTATED_CDS"/>
    <property type="molecule type" value="Genomic_DNA"/>
</dbReference>
<feature type="compositionally biased region" description="Low complexity" evidence="1">
    <location>
        <begin position="13"/>
        <end position="33"/>
    </location>
</feature>
<dbReference type="AlphaFoldDB" id="A0A803PQ67"/>
<keyword evidence="3" id="KW-1185">Reference proteome</keyword>
<reference evidence="2" key="1">
    <citation type="submission" date="2018-11" db="EMBL/GenBank/DDBJ databases">
        <authorList>
            <person name="Grassa J C."/>
        </authorList>
    </citation>
    <scope>NUCLEOTIDE SEQUENCE [LARGE SCALE GENOMIC DNA]</scope>
</reference>
<dbReference type="EnsemblPlants" id="evm.model.05.372">
    <property type="protein sequence ID" value="cds.evm.model.05.372"/>
    <property type="gene ID" value="evm.TU.05.372"/>
</dbReference>
<name>A0A803PQ67_CANSA</name>
<reference evidence="2" key="2">
    <citation type="submission" date="2021-03" db="UniProtKB">
        <authorList>
            <consortium name="EnsemblPlants"/>
        </authorList>
    </citation>
    <scope>IDENTIFICATION</scope>
</reference>
<evidence type="ECO:0000313" key="3">
    <source>
        <dbReference type="Proteomes" id="UP000596661"/>
    </source>
</evidence>
<accession>A0A803PQ67</accession>
<proteinExistence type="predicted"/>
<protein>
    <submittedName>
        <fullName evidence="2">Uncharacterized protein</fullName>
    </submittedName>
</protein>
<evidence type="ECO:0000313" key="2">
    <source>
        <dbReference type="EnsemblPlants" id="cds.evm.model.05.372"/>
    </source>
</evidence>
<evidence type="ECO:0000256" key="1">
    <source>
        <dbReference type="SAM" id="MobiDB-lite"/>
    </source>
</evidence>